<proteinExistence type="predicted"/>
<dbReference type="Proteomes" id="UP000326565">
    <property type="component" value="Unassembled WGS sequence"/>
</dbReference>
<evidence type="ECO:0000313" key="2">
    <source>
        <dbReference type="Proteomes" id="UP000326565"/>
    </source>
</evidence>
<gene>
    <name evidence="1" type="ORF">BDV29DRAFT_177000</name>
</gene>
<protein>
    <submittedName>
        <fullName evidence="1">Uncharacterized protein</fullName>
    </submittedName>
</protein>
<keyword evidence="2" id="KW-1185">Reference proteome</keyword>
<accession>A0A5N5WVU4</accession>
<dbReference type="OrthoDB" id="10051395at2759"/>
<reference evidence="1 2" key="1">
    <citation type="submission" date="2019-04" db="EMBL/GenBank/DDBJ databases">
        <title>Friends and foes A comparative genomics study of 23 Aspergillus species from section Flavi.</title>
        <authorList>
            <consortium name="DOE Joint Genome Institute"/>
            <person name="Kjaerbolling I."/>
            <person name="Vesth T."/>
            <person name="Frisvad J.C."/>
            <person name="Nybo J.L."/>
            <person name="Theobald S."/>
            <person name="Kildgaard S."/>
            <person name="Isbrandt T."/>
            <person name="Kuo A."/>
            <person name="Sato A."/>
            <person name="Lyhne E.K."/>
            <person name="Kogle M.E."/>
            <person name="Wiebenga A."/>
            <person name="Kun R.S."/>
            <person name="Lubbers R.J."/>
            <person name="Makela M.R."/>
            <person name="Barry K."/>
            <person name="Chovatia M."/>
            <person name="Clum A."/>
            <person name="Daum C."/>
            <person name="Haridas S."/>
            <person name="He G."/>
            <person name="LaButti K."/>
            <person name="Lipzen A."/>
            <person name="Mondo S."/>
            <person name="Riley R."/>
            <person name="Salamov A."/>
            <person name="Simmons B.A."/>
            <person name="Magnuson J.K."/>
            <person name="Henrissat B."/>
            <person name="Mortensen U.H."/>
            <person name="Larsen T.O."/>
            <person name="Devries R.P."/>
            <person name="Grigoriev I.V."/>
            <person name="Machida M."/>
            <person name="Baker S.E."/>
            <person name="Andersen M.R."/>
        </authorList>
    </citation>
    <scope>NUCLEOTIDE SEQUENCE [LARGE SCALE GENOMIC DNA]</scope>
    <source>
        <strain evidence="1 2">CBS 151.66</strain>
    </source>
</reference>
<name>A0A5N5WVU4_9EURO</name>
<sequence length="96" mass="11112">METPCGGLGRETHFRGPGATKEHAANLYQIFPRMLRKPPCSAYENIWRIGNVTWTGDRRGVYLRLRDRIYLRQHMSGLESGTFADIPSDRYQKDLL</sequence>
<evidence type="ECO:0000313" key="1">
    <source>
        <dbReference type="EMBL" id="KAB8072668.1"/>
    </source>
</evidence>
<dbReference type="AlphaFoldDB" id="A0A5N5WVU4"/>
<dbReference type="EMBL" id="ML732242">
    <property type="protein sequence ID" value="KAB8072668.1"/>
    <property type="molecule type" value="Genomic_DNA"/>
</dbReference>
<organism evidence="1 2">
    <name type="scientific">Aspergillus leporis</name>
    <dbReference type="NCBI Taxonomy" id="41062"/>
    <lineage>
        <taxon>Eukaryota</taxon>
        <taxon>Fungi</taxon>
        <taxon>Dikarya</taxon>
        <taxon>Ascomycota</taxon>
        <taxon>Pezizomycotina</taxon>
        <taxon>Eurotiomycetes</taxon>
        <taxon>Eurotiomycetidae</taxon>
        <taxon>Eurotiales</taxon>
        <taxon>Aspergillaceae</taxon>
        <taxon>Aspergillus</taxon>
        <taxon>Aspergillus subgen. Circumdati</taxon>
    </lineage>
</organism>